<feature type="region of interest" description="Disordered" evidence="1">
    <location>
        <begin position="313"/>
        <end position="350"/>
    </location>
</feature>
<comment type="caution">
    <text evidence="3">The sequence shown here is derived from an EMBL/GenBank/DDBJ whole genome shotgun (WGS) entry which is preliminary data.</text>
</comment>
<dbReference type="Proteomes" id="UP000549913">
    <property type="component" value="Unassembled WGS sequence"/>
</dbReference>
<keyword evidence="2" id="KW-0812">Transmembrane</keyword>
<keyword evidence="2" id="KW-1133">Transmembrane helix</keyword>
<sequence length="350" mass="38005">MIAIPRLLLVGLAAIFSSFHLVLGVSALDVPSNPWPGVVAMVLYTVATALSLFPLRSVRMPVGIAAGNVAVSAVSLILVLPQLDPDAENGYATWIIGAIGTLMTITVVRQRALFAWTGIAVMVLGILLWTRDPLQLPELGVIGGPIWVGIGQAATMAIVRATRDARLFELAEQRAAEWEAQEEAEFSERRVRLGQMDRVVAPMLRAVIAAEGRLSADQRRECLHLEAAMRDEIRGRRLLDDRVRQEVLEARRRGVEVTLLDDGGIDDLDRHQHARVTAVIAQQIGDSTADRLVVRTARPDDEVAVTIVGLRDAAEPAGTDEEEPTLELWLEVPRTPGDEKEPGADDSAPG</sequence>
<evidence type="ECO:0000256" key="1">
    <source>
        <dbReference type="SAM" id="MobiDB-lite"/>
    </source>
</evidence>
<organism evidence="3 4">
    <name type="scientific">Herbiconiux flava</name>
    <dbReference type="NCBI Taxonomy" id="881268"/>
    <lineage>
        <taxon>Bacteria</taxon>
        <taxon>Bacillati</taxon>
        <taxon>Actinomycetota</taxon>
        <taxon>Actinomycetes</taxon>
        <taxon>Micrococcales</taxon>
        <taxon>Microbacteriaceae</taxon>
        <taxon>Herbiconiux</taxon>
    </lineage>
</organism>
<evidence type="ECO:0000313" key="3">
    <source>
        <dbReference type="EMBL" id="NYD72386.1"/>
    </source>
</evidence>
<keyword evidence="4" id="KW-1185">Reference proteome</keyword>
<dbReference type="AlphaFoldDB" id="A0A852STQ9"/>
<evidence type="ECO:0000313" key="4">
    <source>
        <dbReference type="Proteomes" id="UP000549913"/>
    </source>
</evidence>
<feature type="transmembrane region" description="Helical" evidence="2">
    <location>
        <begin position="142"/>
        <end position="159"/>
    </location>
</feature>
<protein>
    <submittedName>
        <fullName evidence="3">Uncharacterized protein</fullName>
    </submittedName>
</protein>
<dbReference type="EMBL" id="JACCBM010000001">
    <property type="protein sequence ID" value="NYD72386.1"/>
    <property type="molecule type" value="Genomic_DNA"/>
</dbReference>
<accession>A0A852STQ9</accession>
<feature type="transmembrane region" description="Helical" evidence="2">
    <location>
        <begin position="113"/>
        <end position="130"/>
    </location>
</feature>
<feature type="transmembrane region" description="Helical" evidence="2">
    <location>
        <begin position="37"/>
        <end position="55"/>
    </location>
</feature>
<keyword evidence="2" id="KW-0472">Membrane</keyword>
<feature type="transmembrane region" description="Helical" evidence="2">
    <location>
        <begin position="62"/>
        <end position="79"/>
    </location>
</feature>
<proteinExistence type="predicted"/>
<evidence type="ECO:0000256" key="2">
    <source>
        <dbReference type="SAM" id="Phobius"/>
    </source>
</evidence>
<reference evidence="3 4" key="1">
    <citation type="submission" date="2020-07" db="EMBL/GenBank/DDBJ databases">
        <title>Sequencing the genomes of 1000 actinobacteria strains.</title>
        <authorList>
            <person name="Klenk H.-P."/>
        </authorList>
    </citation>
    <scope>NUCLEOTIDE SEQUENCE [LARGE SCALE GENOMIC DNA]</scope>
    <source>
        <strain evidence="3 4">DSM 26474</strain>
    </source>
</reference>
<feature type="transmembrane region" description="Helical" evidence="2">
    <location>
        <begin position="91"/>
        <end position="108"/>
    </location>
</feature>
<gene>
    <name evidence="3" type="ORF">BJ984_003544</name>
</gene>
<dbReference type="RefSeq" id="WP_179549161.1">
    <property type="nucleotide sequence ID" value="NZ_BSEW01000002.1"/>
</dbReference>
<name>A0A852STQ9_9MICO</name>